<accession>A0A0A0RVD9</accession>
<dbReference type="GeneID" id="24607687"/>
<reference evidence="1 2" key="1">
    <citation type="journal article" date="2015" name="Genome Announc.">
        <title>Complete Genome of Bacillus megaterium Podophage Pascal.</title>
        <authorList>
            <person name="Snowden J.D."/>
            <person name="Vega Gonzalez A.E."/>
            <person name="Maroun J.W."/>
            <person name="Hernandez A.C."/>
            <person name="Kuty Everett G.F."/>
        </authorList>
    </citation>
    <scope>NUCLEOTIDE SEQUENCE [LARGE SCALE GENOMIC DNA]</scope>
</reference>
<name>A0A0A0RVD9_9CAUD</name>
<gene>
    <name evidence="1" type="ORF">CPT_Pascal8</name>
</gene>
<dbReference type="Proteomes" id="UP000030208">
    <property type="component" value="Segment"/>
</dbReference>
<sequence>MGRWTPDGRYVDHVNEIEDFKSSGMVPTEEQAKYTPQEKILSAVTVNAGITTAFTSNLIIMDGFNSVSTCAVTTAHNFTFELLSSPDGTQVISDNGVSRTGSTSTKKADSSNLMAFALVRITNNDAANKTYDVWARKYNI</sequence>
<dbReference type="RefSeq" id="YP_009151476.1">
    <property type="nucleotide sequence ID" value="NC_027372.1"/>
</dbReference>
<organism evidence="1 2">
    <name type="scientific">Bacillus phage Pascal</name>
    <dbReference type="NCBI Taxonomy" id="1540092"/>
    <lineage>
        <taxon>Viruses</taxon>
        <taxon>Duplodnaviria</taxon>
        <taxon>Heunggongvirae</taxon>
        <taxon>Uroviricota</taxon>
        <taxon>Caudoviricetes</taxon>
        <taxon>Pagevirus</taxon>
        <taxon>Pagevirus pascal</taxon>
    </lineage>
</organism>
<protein>
    <submittedName>
        <fullName evidence="1">Uncharacterized protein</fullName>
    </submittedName>
</protein>
<dbReference type="KEGG" id="vg:24607687"/>
<proteinExistence type="predicted"/>
<dbReference type="EMBL" id="KM236247">
    <property type="protein sequence ID" value="AIW03643.1"/>
    <property type="molecule type" value="Genomic_DNA"/>
</dbReference>
<keyword evidence="2" id="KW-1185">Reference proteome</keyword>
<evidence type="ECO:0000313" key="2">
    <source>
        <dbReference type="Proteomes" id="UP000030208"/>
    </source>
</evidence>
<evidence type="ECO:0000313" key="1">
    <source>
        <dbReference type="EMBL" id="AIW03643.1"/>
    </source>
</evidence>
<dbReference type="OrthoDB" id="18567at10239"/>